<reference evidence="1" key="1">
    <citation type="submission" date="2014-09" db="EMBL/GenBank/DDBJ databases">
        <authorList>
            <person name="Magalhaes I.L.F."/>
            <person name="Oliveira U."/>
            <person name="Santos F.R."/>
            <person name="Vidigal T.H.D.A."/>
            <person name="Brescovit A.D."/>
            <person name="Santos A.J."/>
        </authorList>
    </citation>
    <scope>NUCLEOTIDE SEQUENCE</scope>
    <source>
        <tissue evidence="1">Shoot tissue taken approximately 20 cm above the soil surface</tissue>
    </source>
</reference>
<name>A0A0A8YSP9_ARUDO</name>
<proteinExistence type="predicted"/>
<evidence type="ECO:0000313" key="1">
    <source>
        <dbReference type="EMBL" id="JAD25547.1"/>
    </source>
</evidence>
<reference evidence="1" key="2">
    <citation type="journal article" date="2015" name="Data Brief">
        <title>Shoot transcriptome of the giant reed, Arundo donax.</title>
        <authorList>
            <person name="Barrero R.A."/>
            <person name="Guerrero F.D."/>
            <person name="Moolhuijzen P."/>
            <person name="Goolsby J.A."/>
            <person name="Tidwell J."/>
            <person name="Bellgard S.E."/>
            <person name="Bellgard M.I."/>
        </authorList>
    </citation>
    <scope>NUCLEOTIDE SEQUENCE</scope>
    <source>
        <tissue evidence="1">Shoot tissue taken approximately 20 cm above the soil surface</tissue>
    </source>
</reference>
<protein>
    <submittedName>
        <fullName evidence="1">Uncharacterized protein</fullName>
    </submittedName>
</protein>
<organism evidence="1">
    <name type="scientific">Arundo donax</name>
    <name type="common">Giant reed</name>
    <name type="synonym">Donax arundinaceus</name>
    <dbReference type="NCBI Taxonomy" id="35708"/>
    <lineage>
        <taxon>Eukaryota</taxon>
        <taxon>Viridiplantae</taxon>
        <taxon>Streptophyta</taxon>
        <taxon>Embryophyta</taxon>
        <taxon>Tracheophyta</taxon>
        <taxon>Spermatophyta</taxon>
        <taxon>Magnoliopsida</taxon>
        <taxon>Liliopsida</taxon>
        <taxon>Poales</taxon>
        <taxon>Poaceae</taxon>
        <taxon>PACMAD clade</taxon>
        <taxon>Arundinoideae</taxon>
        <taxon>Arundineae</taxon>
        <taxon>Arundo</taxon>
    </lineage>
</organism>
<dbReference type="AlphaFoldDB" id="A0A0A8YSP9"/>
<dbReference type="EMBL" id="GBRH01272348">
    <property type="protein sequence ID" value="JAD25547.1"/>
    <property type="molecule type" value="Transcribed_RNA"/>
</dbReference>
<sequence>MQNKLLQLCKNDPLSKSSCFLDVCSPCKMIPHATQKLGIPHYSKLPAPKLKLPK</sequence>
<accession>A0A0A8YSP9</accession>